<dbReference type="GO" id="GO:0000184">
    <property type="term" value="P:nuclear-transcribed mRNA catabolic process, nonsense-mediated decay"/>
    <property type="evidence" value="ECO:0007669"/>
    <property type="project" value="UniProtKB-KW"/>
</dbReference>
<dbReference type="AlphaFoldDB" id="A0AAV0V516"/>
<evidence type="ECO:0000256" key="4">
    <source>
        <dbReference type="SAM" id="MobiDB-lite"/>
    </source>
</evidence>
<comment type="similarity">
    <text evidence="1">Belongs to the SMG8 family.</text>
</comment>
<gene>
    <name evidence="5" type="ORF">HBR001_LOCUS9320</name>
</gene>
<organism evidence="5 6">
    <name type="scientific">Hyaloperonospora brassicae</name>
    <name type="common">Brassica downy mildew</name>
    <name type="synonym">Peronospora brassicae</name>
    <dbReference type="NCBI Taxonomy" id="162125"/>
    <lineage>
        <taxon>Eukaryota</taxon>
        <taxon>Sar</taxon>
        <taxon>Stramenopiles</taxon>
        <taxon>Oomycota</taxon>
        <taxon>Peronosporomycetes</taxon>
        <taxon>Peronosporales</taxon>
        <taxon>Peronosporaceae</taxon>
        <taxon>Hyaloperonospora</taxon>
    </lineage>
</organism>
<evidence type="ECO:0000313" key="5">
    <source>
        <dbReference type="EMBL" id="CAI5743130.1"/>
    </source>
</evidence>
<protein>
    <recommendedName>
        <fullName evidence="3">Nonsense-mediated mRNA decay factor SMG8</fullName>
    </recommendedName>
</protein>
<dbReference type="Proteomes" id="UP001162031">
    <property type="component" value="Unassembled WGS sequence"/>
</dbReference>
<dbReference type="InterPro" id="IPR019354">
    <property type="entry name" value="SMG8-like"/>
</dbReference>
<proteinExistence type="inferred from homology"/>
<feature type="compositionally biased region" description="Pro residues" evidence="4">
    <location>
        <begin position="1"/>
        <end position="24"/>
    </location>
</feature>
<dbReference type="EMBL" id="CANTFL010001485">
    <property type="protein sequence ID" value="CAI5743130.1"/>
    <property type="molecule type" value="Genomic_DNA"/>
</dbReference>
<reference evidence="5" key="1">
    <citation type="submission" date="2022-12" db="EMBL/GenBank/DDBJ databases">
        <authorList>
            <person name="Webb A."/>
        </authorList>
    </citation>
    <scope>NUCLEOTIDE SEQUENCE</scope>
    <source>
        <strain evidence="5">Hp1</strain>
    </source>
</reference>
<sequence length="480" mass="52060">MAGAAPPPPPSTAVPLPSPAPPLPFDRSQNEPVRVYPPENGRSRALAALQSLQKRNAAVVGLLSSSSSSPSRAFAFANRVIGRYVFRDDEMENATTVKDVRLPATIHFFYDDVARCIYLLGVSRPESLSFRRPFAAAAAAAKTASTSRSKSRALGRRLVIPTEGTADDDMQLKEAEQTREEVHAFEREKLKMQALLYSSCHVLIVLNESARLTTNVLKEVRALTAEKSLLLSLVPTTAKQSKRSSGHSKGPSCGPGNAFAPGRCVPLVVYVVPAPDEIVSASITAQGSGPSRSATVSYCKAHEARLTNLFRSLRGSTVGSFRMRDALSVANLSKERRVFNLDPTHCVVVVSRRTATADGRAEAQLESLLDALDSGISADDMLKNNLLLQPPADDNMGYQRLNQYLQKYLHLLFSFSPHGSKDSCGRSELLSPPQWVKAFHGLVKGYSRMDSKRLQEAAAFEAAESREATAYVAPAMLAPH</sequence>
<evidence type="ECO:0000256" key="1">
    <source>
        <dbReference type="ARBA" id="ARBA00006443"/>
    </source>
</evidence>
<keyword evidence="2" id="KW-0866">Nonsense-mediated mRNA decay</keyword>
<dbReference type="PANTHER" id="PTHR13091:SF0">
    <property type="entry name" value="NONSENSE-MEDIATED MRNA DECAY FACTOR SMG8"/>
    <property type="match status" value="1"/>
</dbReference>
<keyword evidence="6" id="KW-1185">Reference proteome</keyword>
<evidence type="ECO:0000256" key="2">
    <source>
        <dbReference type="ARBA" id="ARBA00023161"/>
    </source>
</evidence>
<evidence type="ECO:0000256" key="3">
    <source>
        <dbReference type="ARBA" id="ARBA00029509"/>
    </source>
</evidence>
<feature type="region of interest" description="Disordered" evidence="4">
    <location>
        <begin position="1"/>
        <end position="39"/>
    </location>
</feature>
<comment type="caution">
    <text evidence="5">The sequence shown here is derived from an EMBL/GenBank/DDBJ whole genome shotgun (WGS) entry which is preliminary data.</text>
</comment>
<dbReference type="PANTHER" id="PTHR13091">
    <property type="entry name" value="AMPLIFIED IN BREAST CANCER 2-RELATED"/>
    <property type="match status" value="1"/>
</dbReference>
<name>A0AAV0V516_HYABA</name>
<accession>A0AAV0V516</accession>
<evidence type="ECO:0000313" key="6">
    <source>
        <dbReference type="Proteomes" id="UP001162031"/>
    </source>
</evidence>